<gene>
    <name evidence="2" type="ORF">Q9L58_002607</name>
</gene>
<sequence length="652" mass="71753">MSSAPPQASKEAEDGPLLPAVKHQSEALEERPLLRASENQPRLRATTHDVLWVVSFRVFSIGILVGCLALGAKRQVFGLQDQRYNFFDLSVDVQLAVFGVVNKILDYLVEDAVFHICGVTLTTWMAFDKTGVRTLDFQMQDEFMKPWITVLNLVQRVKLFGWRGVGLPGILRFVAAFATAISVLLLGAGVNTIGIPKQRWTDGTDLLTDRYRIASVEWARAENMAYNMHFSFDEIQNRSRSVVASECWLSTSGLWLATIKTNEDGWIEIYQDRWASAKTMTGVRVDDDGRVSSLSIQGGAVYDMWQSQAANGSFNARSSQGWTGAFNLTLPIGSVSCVESTTGLDETVTVTGPDPHGAAAIAIVFGGSAAGSFPGATCTFTLRQGQYGVHAWIIDEGQPDVSIDSYGADRYLNVTFYDAEVENRNILTQVATVFREIIPIMDRLSYPDGFFQHVLSVRAFLFRVGINSPDPNAGLALAVAGMLQHLLTIARWELVKVEPENDLVRSTEVRYLVYGSGPRLAWGWAIATVLGIILLLLMYDLFLTLRQRINVGHWLSLSGMMVTANYTSRMPLNDGVETEAIQKSTYFIRKMGSGNIQLTDEPDSGVLLSKDDQFGEDHDLTVVDGDQGLLGVDGASGDSIADGREVLEKEMV</sequence>
<comment type="caution">
    <text evidence="2">The sequence shown here is derived from an EMBL/GenBank/DDBJ whole genome shotgun (WGS) entry which is preliminary data.</text>
</comment>
<name>A0ABR3GR73_9PEZI</name>
<accession>A0ABR3GR73</accession>
<organism evidence="2 3">
    <name type="scientific">Discina gigas</name>
    <dbReference type="NCBI Taxonomy" id="1032678"/>
    <lineage>
        <taxon>Eukaryota</taxon>
        <taxon>Fungi</taxon>
        <taxon>Dikarya</taxon>
        <taxon>Ascomycota</taxon>
        <taxon>Pezizomycotina</taxon>
        <taxon>Pezizomycetes</taxon>
        <taxon>Pezizales</taxon>
        <taxon>Discinaceae</taxon>
        <taxon>Discina</taxon>
    </lineage>
</organism>
<keyword evidence="1" id="KW-0472">Membrane</keyword>
<feature type="transmembrane region" description="Helical" evidence="1">
    <location>
        <begin position="50"/>
        <end position="72"/>
    </location>
</feature>
<evidence type="ECO:0000256" key="1">
    <source>
        <dbReference type="SAM" id="Phobius"/>
    </source>
</evidence>
<dbReference type="EMBL" id="JBBBZM010000023">
    <property type="protein sequence ID" value="KAL0638305.1"/>
    <property type="molecule type" value="Genomic_DNA"/>
</dbReference>
<evidence type="ECO:0000313" key="3">
    <source>
        <dbReference type="Proteomes" id="UP001447188"/>
    </source>
</evidence>
<dbReference type="Proteomes" id="UP001447188">
    <property type="component" value="Unassembled WGS sequence"/>
</dbReference>
<feature type="transmembrane region" description="Helical" evidence="1">
    <location>
        <begin position="521"/>
        <end position="539"/>
    </location>
</feature>
<feature type="transmembrane region" description="Helical" evidence="1">
    <location>
        <begin position="170"/>
        <end position="190"/>
    </location>
</feature>
<keyword evidence="3" id="KW-1185">Reference proteome</keyword>
<reference evidence="2 3" key="1">
    <citation type="submission" date="2024-02" db="EMBL/GenBank/DDBJ databases">
        <title>Discinaceae phylogenomics.</title>
        <authorList>
            <person name="Dirks A.C."/>
            <person name="James T.Y."/>
        </authorList>
    </citation>
    <scope>NUCLEOTIDE SEQUENCE [LARGE SCALE GENOMIC DNA]</scope>
    <source>
        <strain evidence="2 3">ACD0624</strain>
    </source>
</reference>
<keyword evidence="1" id="KW-0812">Transmembrane</keyword>
<evidence type="ECO:0000313" key="2">
    <source>
        <dbReference type="EMBL" id="KAL0638305.1"/>
    </source>
</evidence>
<proteinExistence type="predicted"/>
<protein>
    <submittedName>
        <fullName evidence="2">Uncharacterized protein</fullName>
    </submittedName>
</protein>
<keyword evidence="1" id="KW-1133">Transmembrane helix</keyword>